<dbReference type="Pfam" id="PF02223">
    <property type="entry name" value="Thymidylate_kin"/>
    <property type="match status" value="1"/>
</dbReference>
<evidence type="ECO:0000256" key="10">
    <source>
        <dbReference type="ARBA" id="ARBA00057735"/>
    </source>
</evidence>
<evidence type="ECO:0000256" key="11">
    <source>
        <dbReference type="HAMAP-Rule" id="MF_00165"/>
    </source>
</evidence>
<dbReference type="HAMAP" id="MF_00165">
    <property type="entry name" value="Thymidylate_kinase"/>
    <property type="match status" value="1"/>
</dbReference>
<dbReference type="EMBL" id="SNYJ01000025">
    <property type="protein sequence ID" value="TDQ34252.1"/>
    <property type="molecule type" value="Genomic_DNA"/>
</dbReference>
<proteinExistence type="inferred from homology"/>
<keyword evidence="7 11" id="KW-0418">Kinase</keyword>
<comment type="caution">
    <text evidence="13">The sequence shown here is derived from an EMBL/GenBank/DDBJ whole genome shotgun (WGS) entry which is preliminary data.</text>
</comment>
<dbReference type="GO" id="GO:0004798">
    <property type="term" value="F:dTMP kinase activity"/>
    <property type="evidence" value="ECO:0007669"/>
    <property type="project" value="UniProtKB-UniRule"/>
</dbReference>
<dbReference type="GO" id="GO:0005524">
    <property type="term" value="F:ATP binding"/>
    <property type="evidence" value="ECO:0007669"/>
    <property type="project" value="UniProtKB-UniRule"/>
</dbReference>
<keyword evidence="4 11" id="KW-0808">Transferase</keyword>
<evidence type="ECO:0000256" key="7">
    <source>
        <dbReference type="ARBA" id="ARBA00022777"/>
    </source>
</evidence>
<dbReference type="GO" id="GO:0005829">
    <property type="term" value="C:cytosol"/>
    <property type="evidence" value="ECO:0007669"/>
    <property type="project" value="TreeGrafter"/>
</dbReference>
<dbReference type="InterPro" id="IPR039430">
    <property type="entry name" value="Thymidylate_kin-like_dom"/>
</dbReference>
<evidence type="ECO:0000259" key="12">
    <source>
        <dbReference type="Pfam" id="PF02223"/>
    </source>
</evidence>
<dbReference type="InterPro" id="IPR027417">
    <property type="entry name" value="P-loop_NTPase"/>
</dbReference>
<keyword evidence="6 11" id="KW-0547">Nucleotide-binding</keyword>
<evidence type="ECO:0000256" key="4">
    <source>
        <dbReference type="ARBA" id="ARBA00022679"/>
    </source>
</evidence>
<keyword evidence="14" id="KW-1185">Reference proteome</keyword>
<evidence type="ECO:0000256" key="6">
    <source>
        <dbReference type="ARBA" id="ARBA00022741"/>
    </source>
</evidence>
<accession>A0A4R6TQR7</accession>
<organism evidence="13 14">
    <name type="scientific">Aureibacillus halotolerans</name>
    <dbReference type="NCBI Taxonomy" id="1508390"/>
    <lineage>
        <taxon>Bacteria</taxon>
        <taxon>Bacillati</taxon>
        <taxon>Bacillota</taxon>
        <taxon>Bacilli</taxon>
        <taxon>Bacillales</taxon>
        <taxon>Bacillaceae</taxon>
        <taxon>Aureibacillus</taxon>
    </lineage>
</organism>
<comment type="function">
    <text evidence="10 11">Phosphorylation of dTMP to form dTDP in both de novo and salvage pathways of dTTP synthesis.</text>
</comment>
<gene>
    <name evidence="11" type="primary">tmk</name>
    <name evidence="13" type="ORF">EV213_12556</name>
</gene>
<evidence type="ECO:0000256" key="5">
    <source>
        <dbReference type="ARBA" id="ARBA00022727"/>
    </source>
</evidence>
<dbReference type="FunFam" id="3.40.50.300:FF:000225">
    <property type="entry name" value="Thymidylate kinase"/>
    <property type="match status" value="1"/>
</dbReference>
<dbReference type="PANTHER" id="PTHR10344:SF4">
    <property type="entry name" value="UMP-CMP KINASE 2, MITOCHONDRIAL"/>
    <property type="match status" value="1"/>
</dbReference>
<dbReference type="OrthoDB" id="9774907at2"/>
<dbReference type="PANTHER" id="PTHR10344">
    <property type="entry name" value="THYMIDYLATE KINASE"/>
    <property type="match status" value="1"/>
</dbReference>
<evidence type="ECO:0000313" key="13">
    <source>
        <dbReference type="EMBL" id="TDQ34252.1"/>
    </source>
</evidence>
<comment type="catalytic activity">
    <reaction evidence="9 11">
        <text>dTMP + ATP = dTDP + ADP</text>
        <dbReference type="Rhea" id="RHEA:13517"/>
        <dbReference type="ChEBI" id="CHEBI:30616"/>
        <dbReference type="ChEBI" id="CHEBI:58369"/>
        <dbReference type="ChEBI" id="CHEBI:63528"/>
        <dbReference type="ChEBI" id="CHEBI:456216"/>
        <dbReference type="EC" id="2.7.4.9"/>
    </reaction>
</comment>
<dbReference type="InterPro" id="IPR018094">
    <property type="entry name" value="Thymidylate_kinase"/>
</dbReference>
<dbReference type="SUPFAM" id="SSF52540">
    <property type="entry name" value="P-loop containing nucleoside triphosphate hydrolases"/>
    <property type="match status" value="1"/>
</dbReference>
<dbReference type="GO" id="GO:0006227">
    <property type="term" value="P:dUDP biosynthetic process"/>
    <property type="evidence" value="ECO:0007669"/>
    <property type="project" value="TreeGrafter"/>
</dbReference>
<dbReference type="EC" id="2.7.4.9" evidence="2 11"/>
<dbReference type="RefSeq" id="WP_133582200.1">
    <property type="nucleotide sequence ID" value="NZ_SNYJ01000025.1"/>
</dbReference>
<dbReference type="CDD" id="cd01672">
    <property type="entry name" value="TMPK"/>
    <property type="match status" value="1"/>
</dbReference>
<dbReference type="Gene3D" id="3.40.50.300">
    <property type="entry name" value="P-loop containing nucleotide triphosphate hydrolases"/>
    <property type="match status" value="1"/>
</dbReference>
<dbReference type="NCBIfam" id="TIGR00041">
    <property type="entry name" value="DTMP_kinase"/>
    <property type="match status" value="1"/>
</dbReference>
<dbReference type="AlphaFoldDB" id="A0A4R6TQR7"/>
<dbReference type="GO" id="GO:0006233">
    <property type="term" value="P:dTDP biosynthetic process"/>
    <property type="evidence" value="ECO:0007669"/>
    <property type="project" value="InterPro"/>
</dbReference>
<feature type="domain" description="Thymidylate kinase-like" evidence="12">
    <location>
        <begin position="8"/>
        <end position="198"/>
    </location>
</feature>
<dbReference type="GO" id="GO:0006235">
    <property type="term" value="P:dTTP biosynthetic process"/>
    <property type="evidence" value="ECO:0007669"/>
    <property type="project" value="UniProtKB-UniRule"/>
</dbReference>
<keyword evidence="5 11" id="KW-0545">Nucleotide biosynthesis</keyword>
<evidence type="ECO:0000256" key="3">
    <source>
        <dbReference type="ARBA" id="ARBA00017144"/>
    </source>
</evidence>
<name>A0A4R6TQR7_9BACI</name>
<evidence type="ECO:0000256" key="9">
    <source>
        <dbReference type="ARBA" id="ARBA00048743"/>
    </source>
</evidence>
<protein>
    <recommendedName>
        <fullName evidence="3 11">Thymidylate kinase</fullName>
        <ecNumber evidence="2 11">2.7.4.9</ecNumber>
    </recommendedName>
    <alternativeName>
        <fullName evidence="11">dTMP kinase</fullName>
    </alternativeName>
</protein>
<feature type="binding site" evidence="11">
    <location>
        <begin position="10"/>
        <end position="17"/>
    </location>
    <ligand>
        <name>ATP</name>
        <dbReference type="ChEBI" id="CHEBI:30616"/>
    </ligand>
</feature>
<reference evidence="13 14" key="1">
    <citation type="submission" date="2019-03" db="EMBL/GenBank/DDBJ databases">
        <title>Genomic Encyclopedia of Type Strains, Phase IV (KMG-IV): sequencing the most valuable type-strain genomes for metagenomic binning, comparative biology and taxonomic classification.</title>
        <authorList>
            <person name="Goeker M."/>
        </authorList>
    </citation>
    <scope>NUCLEOTIDE SEQUENCE [LARGE SCALE GENOMIC DNA]</scope>
    <source>
        <strain evidence="13 14">DSM 28697</strain>
    </source>
</reference>
<keyword evidence="8 11" id="KW-0067">ATP-binding</keyword>
<evidence type="ECO:0000256" key="1">
    <source>
        <dbReference type="ARBA" id="ARBA00009776"/>
    </source>
</evidence>
<evidence type="ECO:0000256" key="2">
    <source>
        <dbReference type="ARBA" id="ARBA00012980"/>
    </source>
</evidence>
<evidence type="ECO:0000256" key="8">
    <source>
        <dbReference type="ARBA" id="ARBA00022840"/>
    </source>
</evidence>
<evidence type="ECO:0000313" key="14">
    <source>
        <dbReference type="Proteomes" id="UP000295632"/>
    </source>
</evidence>
<dbReference type="Proteomes" id="UP000295632">
    <property type="component" value="Unassembled WGS sequence"/>
</dbReference>
<sequence length="211" mass="23457">MKGFFLTFEGPDGSGKSTQLQLLHTLLAEMGIESIVTREPGGTAIGDAVRGILLDPAYGEMKMETEILLYAASRAQHVHEVIMPALNEGKVVLCDRFVDASVAYQGSGLPGDLDAILSINRFATRQLVPDRTYMMMVSAEEGRGRLNARAGIHLDRIEARDLAYHQRVYEAFQRIAEKDASRVLKVDATKSIDEIHTNVKTDFLTYYHSIR</sequence>
<comment type="similarity">
    <text evidence="1 11">Belongs to the thymidylate kinase family.</text>
</comment>